<gene>
    <name evidence="2" type="ORF">g.21825</name>
</gene>
<proteinExistence type="predicted"/>
<sequence length="281" mass="30610">TDHVSFVCPGHSHQLYCACNLGYGGEHCEEVLPGGDCGCSSPQGCVPKVGAPGSYVCLPPPCPPSHSCPPTITAGINWEELLAVFIAVFVVSCIVIVFVLYRRCHRVSPGNRVEKSELNHVIKRTSKLSNLQVTQPSRPTSYTCSSNNELFSAVALNNADRGTAETDNVPPDYRRNLMSPHHKINNDLKQTADIPLHQLMSSEDDTRTIGGFHWDCSEWLQNGDVHTTNLGELPDSSSYHSNDSCLTGDPARELATLDTKLNSQEDQVIPYGFPSSLDVCS</sequence>
<reference evidence="2" key="1">
    <citation type="submission" date="2015-11" db="EMBL/GenBank/DDBJ databases">
        <title>De novo transcriptome assembly of four potential Pierce s Disease insect vectors from Arizona vineyards.</title>
        <authorList>
            <person name="Tassone E.E."/>
        </authorList>
    </citation>
    <scope>NUCLEOTIDE SEQUENCE</scope>
</reference>
<keyword evidence="1" id="KW-1133">Transmembrane helix</keyword>
<evidence type="ECO:0008006" key="3">
    <source>
        <dbReference type="Google" id="ProtNLM"/>
    </source>
</evidence>
<name>A0A1B6LC58_9HEMI</name>
<dbReference type="AlphaFoldDB" id="A0A1B6LC58"/>
<feature type="transmembrane region" description="Helical" evidence="1">
    <location>
        <begin position="81"/>
        <end position="101"/>
    </location>
</feature>
<dbReference type="EMBL" id="GEBQ01018694">
    <property type="protein sequence ID" value="JAT21283.1"/>
    <property type="molecule type" value="Transcribed_RNA"/>
</dbReference>
<organism evidence="2">
    <name type="scientific">Graphocephala atropunctata</name>
    <dbReference type="NCBI Taxonomy" id="36148"/>
    <lineage>
        <taxon>Eukaryota</taxon>
        <taxon>Metazoa</taxon>
        <taxon>Ecdysozoa</taxon>
        <taxon>Arthropoda</taxon>
        <taxon>Hexapoda</taxon>
        <taxon>Insecta</taxon>
        <taxon>Pterygota</taxon>
        <taxon>Neoptera</taxon>
        <taxon>Paraneoptera</taxon>
        <taxon>Hemiptera</taxon>
        <taxon>Auchenorrhyncha</taxon>
        <taxon>Membracoidea</taxon>
        <taxon>Cicadellidae</taxon>
        <taxon>Cicadellinae</taxon>
        <taxon>Cicadellini</taxon>
        <taxon>Graphocephala</taxon>
    </lineage>
</organism>
<keyword evidence="1" id="KW-0472">Membrane</keyword>
<evidence type="ECO:0000256" key="1">
    <source>
        <dbReference type="SAM" id="Phobius"/>
    </source>
</evidence>
<protein>
    <recommendedName>
        <fullName evidence="3">EGF-like domain-containing protein</fullName>
    </recommendedName>
</protein>
<evidence type="ECO:0000313" key="2">
    <source>
        <dbReference type="EMBL" id="JAT21283.1"/>
    </source>
</evidence>
<keyword evidence="1" id="KW-0812">Transmembrane</keyword>
<feature type="non-terminal residue" evidence="2">
    <location>
        <position position="1"/>
    </location>
</feature>
<accession>A0A1B6LC58</accession>